<feature type="non-terminal residue" evidence="1">
    <location>
        <position position="1"/>
    </location>
</feature>
<evidence type="ECO:0000313" key="1">
    <source>
        <dbReference type="EMBL" id="GAF94183.1"/>
    </source>
</evidence>
<sequence>TSVGGVWQASAQVKDDAVFWHPSYLDGGWPVGLLHHRAHGMGVPASGCFGATYDISADDQYIWFEVSPLPPAGGGSGGPADYRMRFNNPGHPNLTAFYDMSTLISGKLMDLSGNANHGTINGNPTYVAPLIAPKRTKCMDFDGAADFVAIPNPISGLTEFSIAVWINSDASFKMIWSRAADDDMYFYLNPTLNLAFQVVNAFTTPGHYPLNQTYMLVVTYDNTISCLYVNGPPVVNNYVLGANPADVNAFIGQWWDGSLKFEGRLDNMMFFDKALSASD</sequence>
<comment type="caution">
    <text evidence="1">The sequence shown here is derived from an EMBL/GenBank/DDBJ whole genome shotgun (WGS) entry which is preliminary data.</text>
</comment>
<reference evidence="1" key="1">
    <citation type="journal article" date="2014" name="Front. Microbiol.">
        <title>High frequency of phylogenetically diverse reductive dehalogenase-homologous genes in deep subseafloor sedimentary metagenomes.</title>
        <authorList>
            <person name="Kawai M."/>
            <person name="Futagami T."/>
            <person name="Toyoda A."/>
            <person name="Takaki Y."/>
            <person name="Nishi S."/>
            <person name="Hori S."/>
            <person name="Arai W."/>
            <person name="Tsubouchi T."/>
            <person name="Morono Y."/>
            <person name="Uchiyama I."/>
            <person name="Ito T."/>
            <person name="Fujiyama A."/>
            <person name="Inagaki F."/>
            <person name="Takami H."/>
        </authorList>
    </citation>
    <scope>NUCLEOTIDE SEQUENCE</scope>
    <source>
        <strain evidence="1">Expedition CK06-06</strain>
    </source>
</reference>
<organism evidence="1">
    <name type="scientific">marine sediment metagenome</name>
    <dbReference type="NCBI Taxonomy" id="412755"/>
    <lineage>
        <taxon>unclassified sequences</taxon>
        <taxon>metagenomes</taxon>
        <taxon>ecological metagenomes</taxon>
    </lineage>
</organism>
<dbReference type="AlphaFoldDB" id="X0TKV1"/>
<protein>
    <recommendedName>
        <fullName evidence="2">LamG-like jellyroll fold domain-containing protein</fullName>
    </recommendedName>
</protein>
<accession>X0TKV1</accession>
<dbReference type="Pfam" id="PF13385">
    <property type="entry name" value="Laminin_G_3"/>
    <property type="match status" value="1"/>
</dbReference>
<evidence type="ECO:0008006" key="2">
    <source>
        <dbReference type="Google" id="ProtNLM"/>
    </source>
</evidence>
<gene>
    <name evidence="1" type="ORF">S01H1_28014</name>
</gene>
<dbReference type="SUPFAM" id="SSF49899">
    <property type="entry name" value="Concanavalin A-like lectins/glucanases"/>
    <property type="match status" value="1"/>
</dbReference>
<proteinExistence type="predicted"/>
<feature type="non-terminal residue" evidence="1">
    <location>
        <position position="279"/>
    </location>
</feature>
<dbReference type="InterPro" id="IPR013320">
    <property type="entry name" value="ConA-like_dom_sf"/>
</dbReference>
<dbReference type="EMBL" id="BARS01017097">
    <property type="protein sequence ID" value="GAF94183.1"/>
    <property type="molecule type" value="Genomic_DNA"/>
</dbReference>
<name>X0TKV1_9ZZZZ</name>
<dbReference type="Gene3D" id="2.60.120.200">
    <property type="match status" value="1"/>
</dbReference>